<keyword evidence="5" id="KW-0249">Electron transport</keyword>
<keyword evidence="7" id="KW-0560">Oxidoreductase</keyword>
<feature type="chain" id="PRO_5042240779" description="FAD-binding FR-type domain-containing protein" evidence="13">
    <location>
        <begin position="17"/>
        <end position="755"/>
    </location>
</feature>
<evidence type="ECO:0000313" key="16">
    <source>
        <dbReference type="Proteomes" id="UP001220324"/>
    </source>
</evidence>
<keyword evidence="4 12" id="KW-0812">Transmembrane</keyword>
<keyword evidence="6 12" id="KW-1133">Transmembrane helix</keyword>
<comment type="caution">
    <text evidence="15">The sequence shown here is derived from an EMBL/GenBank/DDBJ whole genome shotgun (WGS) entry which is preliminary data.</text>
</comment>
<evidence type="ECO:0000256" key="1">
    <source>
        <dbReference type="ARBA" id="ARBA00004141"/>
    </source>
</evidence>
<evidence type="ECO:0000256" key="2">
    <source>
        <dbReference type="ARBA" id="ARBA00006278"/>
    </source>
</evidence>
<organism evidence="15 16">
    <name type="scientific">Penicillium frequentans</name>
    <dbReference type="NCBI Taxonomy" id="3151616"/>
    <lineage>
        <taxon>Eukaryota</taxon>
        <taxon>Fungi</taxon>
        <taxon>Dikarya</taxon>
        <taxon>Ascomycota</taxon>
        <taxon>Pezizomycotina</taxon>
        <taxon>Eurotiomycetes</taxon>
        <taxon>Eurotiomycetidae</taxon>
        <taxon>Eurotiales</taxon>
        <taxon>Aspergillaceae</taxon>
        <taxon>Penicillium</taxon>
    </lineage>
</organism>
<dbReference type="Pfam" id="PF08030">
    <property type="entry name" value="NAD_binding_6"/>
    <property type="match status" value="1"/>
</dbReference>
<dbReference type="SUPFAM" id="SSF52343">
    <property type="entry name" value="Ferredoxin reductase-like, C-terminal NADP-linked domain"/>
    <property type="match status" value="1"/>
</dbReference>
<dbReference type="GO" id="GO:0005886">
    <property type="term" value="C:plasma membrane"/>
    <property type="evidence" value="ECO:0007669"/>
    <property type="project" value="TreeGrafter"/>
</dbReference>
<feature type="transmembrane region" description="Helical" evidence="12">
    <location>
        <begin position="345"/>
        <end position="366"/>
    </location>
</feature>
<keyword evidence="13" id="KW-0732">Signal</keyword>
<feature type="transmembrane region" description="Helical" evidence="12">
    <location>
        <begin position="156"/>
        <end position="177"/>
    </location>
</feature>
<dbReference type="GO" id="GO:0000293">
    <property type="term" value="F:ferric-chelate reductase activity"/>
    <property type="evidence" value="ECO:0007669"/>
    <property type="project" value="UniProtKB-ARBA"/>
</dbReference>
<dbReference type="InterPro" id="IPR039261">
    <property type="entry name" value="FNR_nucleotide-bd"/>
</dbReference>
<keyword evidence="16" id="KW-1185">Reference proteome</keyword>
<evidence type="ECO:0000256" key="10">
    <source>
        <dbReference type="ARBA" id="ARBA00023180"/>
    </source>
</evidence>
<dbReference type="InterPro" id="IPR017927">
    <property type="entry name" value="FAD-bd_FR_type"/>
</dbReference>
<dbReference type="PROSITE" id="PS51384">
    <property type="entry name" value="FAD_FR"/>
    <property type="match status" value="1"/>
</dbReference>
<evidence type="ECO:0000256" key="3">
    <source>
        <dbReference type="ARBA" id="ARBA00022448"/>
    </source>
</evidence>
<dbReference type="EMBL" id="JAQIZZ010000003">
    <property type="protein sequence ID" value="KAJ5546866.1"/>
    <property type="molecule type" value="Genomic_DNA"/>
</dbReference>
<proteinExistence type="inferred from homology"/>
<keyword evidence="3" id="KW-0813">Transport</keyword>
<keyword evidence="8" id="KW-0406">Ion transport</keyword>
<dbReference type="Proteomes" id="UP001220324">
    <property type="component" value="Unassembled WGS sequence"/>
</dbReference>
<dbReference type="PANTHER" id="PTHR32361">
    <property type="entry name" value="FERRIC/CUPRIC REDUCTASE TRANSMEMBRANE COMPONENT"/>
    <property type="match status" value="1"/>
</dbReference>
<evidence type="ECO:0000256" key="5">
    <source>
        <dbReference type="ARBA" id="ARBA00022982"/>
    </source>
</evidence>
<dbReference type="GO" id="GO:0006826">
    <property type="term" value="P:iron ion transport"/>
    <property type="evidence" value="ECO:0007669"/>
    <property type="project" value="TreeGrafter"/>
</dbReference>
<feature type="signal peptide" evidence="13">
    <location>
        <begin position="1"/>
        <end position="16"/>
    </location>
</feature>
<feature type="compositionally biased region" description="Basic and acidic residues" evidence="11">
    <location>
        <begin position="640"/>
        <end position="655"/>
    </location>
</feature>
<evidence type="ECO:0000256" key="12">
    <source>
        <dbReference type="SAM" id="Phobius"/>
    </source>
</evidence>
<evidence type="ECO:0000256" key="7">
    <source>
        <dbReference type="ARBA" id="ARBA00023002"/>
    </source>
</evidence>
<comment type="similarity">
    <text evidence="2">Belongs to the ferric reductase (FRE) family.</text>
</comment>
<name>A0AAD6D2R3_9EURO</name>
<dbReference type="GO" id="GO:0015677">
    <property type="term" value="P:copper ion import"/>
    <property type="evidence" value="ECO:0007669"/>
    <property type="project" value="TreeGrafter"/>
</dbReference>
<keyword evidence="9 12" id="KW-0472">Membrane</keyword>
<dbReference type="Pfam" id="PF01794">
    <property type="entry name" value="Ferric_reduct"/>
    <property type="match status" value="1"/>
</dbReference>
<dbReference type="SFLD" id="SFLDS00052">
    <property type="entry name" value="Ferric_Reductase_Domain"/>
    <property type="match status" value="1"/>
</dbReference>
<feature type="region of interest" description="Disordered" evidence="11">
    <location>
        <begin position="634"/>
        <end position="681"/>
    </location>
</feature>
<evidence type="ECO:0000256" key="13">
    <source>
        <dbReference type="SAM" id="SignalP"/>
    </source>
</evidence>
<sequence>MNSILFALCLWQATAAAVKTNLNTVCAIGCQTTVSNIGFSGISALEDYYGSLCGNFLQVKSTFNCMREYCSESGLLEGWNGLNEACELDGGTELLPWSIIDNVTEAEVKSWPILTYEDTQLGAEFNTSVSVDQDLFQIGYQTIFDWEDQRTKRHNYGYAIVGFWGIIVLFGTVHNFIRYLMDSSILQSKTITRFQGFIDKYLAVPPIFTTKKRYRIFSMPSTPRLQAIIISIYFIISIVLMCVDYSAFSENLYFTKKSTQLWRYIGDRAGALVINNLPVMWLFATRNNILLWVTGWDFATFNTFHRWIGRACAIEIFLHGMAVCIYQYKELGTEYFLPLWKDVDWYMGVVAACSIILTTLFASAPIRKSVYDLFLLVHQSFAVACLVGLWYHLPVDGPDYVGFIWPCIAVWSFDRLVRIFQVLIWNKFASYSSAEYNHDANVIQLKTRVRRIASPRPGSYFYVYGWRSLKFWESHPFTLSGWKTVNTTEESYTELIFLISVQNGFTSRLRGQLVHPEKSGINASLAARKACLFVEGPYGSQFHPWNSETALFIIGGAGITVATSFMQDLVDLVKSGKHIDQKVKRVKIVWAVKSPAFYQFVYERYMATWEAIFASTDIEVSLDVYLTVPSKMNSNYESSTPEHRAETSENTKKMDTVISPSSSSNSHIATEKAPSEEISTNTDTTTLEMNFTHGRPIISDVVRSQIETLRSSGEKKLALVGCGPATMAHDIRLSFVESSNDGQAAIDFHLAPFGW</sequence>
<accession>A0AAD6D2R3</accession>
<feature type="domain" description="FAD-binding FR-type" evidence="14">
    <location>
        <begin position="409"/>
        <end position="544"/>
    </location>
</feature>
<reference evidence="15 16" key="1">
    <citation type="journal article" date="2023" name="IMA Fungus">
        <title>Comparative genomic study of the Penicillium genus elucidates a diverse pangenome and 15 lateral gene transfer events.</title>
        <authorList>
            <person name="Petersen C."/>
            <person name="Sorensen T."/>
            <person name="Nielsen M.R."/>
            <person name="Sondergaard T.E."/>
            <person name="Sorensen J.L."/>
            <person name="Fitzpatrick D.A."/>
            <person name="Frisvad J.C."/>
            <person name="Nielsen K.L."/>
        </authorList>
    </citation>
    <scope>NUCLEOTIDE SEQUENCE [LARGE SCALE GENOMIC DNA]</scope>
    <source>
        <strain evidence="15 16">IBT 35679</strain>
    </source>
</reference>
<gene>
    <name evidence="15" type="ORF">N7494_004451</name>
</gene>
<dbReference type="PANTHER" id="PTHR32361:SF9">
    <property type="entry name" value="FERRIC REDUCTASE TRANSMEMBRANE COMPONENT 3-RELATED"/>
    <property type="match status" value="1"/>
</dbReference>
<dbReference type="InterPro" id="IPR051410">
    <property type="entry name" value="Ferric/Cupric_Reductase"/>
</dbReference>
<evidence type="ECO:0000256" key="6">
    <source>
        <dbReference type="ARBA" id="ARBA00022989"/>
    </source>
</evidence>
<evidence type="ECO:0000259" key="14">
    <source>
        <dbReference type="PROSITE" id="PS51384"/>
    </source>
</evidence>
<feature type="transmembrane region" description="Helical" evidence="12">
    <location>
        <begin position="225"/>
        <end position="248"/>
    </location>
</feature>
<evidence type="ECO:0000256" key="4">
    <source>
        <dbReference type="ARBA" id="ARBA00022692"/>
    </source>
</evidence>
<dbReference type="SFLD" id="SFLDG01168">
    <property type="entry name" value="Ferric_reductase_subgroup_(FRE"/>
    <property type="match status" value="1"/>
</dbReference>
<dbReference type="CDD" id="cd06186">
    <property type="entry name" value="NOX_Duox_like_FAD_NADP"/>
    <property type="match status" value="1"/>
</dbReference>
<dbReference type="Gene3D" id="3.40.50.80">
    <property type="entry name" value="Nucleotide-binding domain of ferredoxin-NADP reductase (FNR) module"/>
    <property type="match status" value="1"/>
</dbReference>
<dbReference type="InterPro" id="IPR013130">
    <property type="entry name" value="Fe3_Rdtase_TM_dom"/>
</dbReference>
<protein>
    <recommendedName>
        <fullName evidence="14">FAD-binding FR-type domain-containing protein</fullName>
    </recommendedName>
</protein>
<evidence type="ECO:0000256" key="8">
    <source>
        <dbReference type="ARBA" id="ARBA00023065"/>
    </source>
</evidence>
<evidence type="ECO:0000256" key="11">
    <source>
        <dbReference type="SAM" id="MobiDB-lite"/>
    </source>
</evidence>
<dbReference type="GO" id="GO:0006879">
    <property type="term" value="P:intracellular iron ion homeostasis"/>
    <property type="evidence" value="ECO:0007669"/>
    <property type="project" value="TreeGrafter"/>
</dbReference>
<evidence type="ECO:0000256" key="9">
    <source>
        <dbReference type="ARBA" id="ARBA00023136"/>
    </source>
</evidence>
<evidence type="ECO:0000313" key="15">
    <source>
        <dbReference type="EMBL" id="KAJ5546866.1"/>
    </source>
</evidence>
<comment type="subcellular location">
    <subcellularLocation>
        <location evidence="1">Membrane</location>
        <topology evidence="1">Multi-pass membrane protein</topology>
    </subcellularLocation>
</comment>
<dbReference type="Pfam" id="PF08022">
    <property type="entry name" value="FAD_binding_8"/>
    <property type="match status" value="1"/>
</dbReference>
<feature type="transmembrane region" description="Helical" evidence="12">
    <location>
        <begin position="373"/>
        <end position="391"/>
    </location>
</feature>
<keyword evidence="10" id="KW-0325">Glycoprotein</keyword>
<dbReference type="InterPro" id="IPR013121">
    <property type="entry name" value="Fe_red_NAD-bd_6"/>
</dbReference>
<dbReference type="AlphaFoldDB" id="A0AAD6D2R3"/>
<dbReference type="InterPro" id="IPR013112">
    <property type="entry name" value="FAD-bd_8"/>
</dbReference>